<keyword evidence="2" id="KW-1185">Reference proteome</keyword>
<protein>
    <submittedName>
        <fullName evidence="1">Uncharacterized protein</fullName>
    </submittedName>
</protein>
<dbReference type="EMBL" id="KZ988832">
    <property type="protein sequence ID" value="RKP11532.1"/>
    <property type="molecule type" value="Genomic_DNA"/>
</dbReference>
<dbReference type="AlphaFoldDB" id="A0A4P9XZG6"/>
<gene>
    <name evidence="1" type="ORF">BJ684DRAFT_12802</name>
</gene>
<accession>A0A4P9XZG6</accession>
<evidence type="ECO:0000313" key="2">
    <source>
        <dbReference type="Proteomes" id="UP000267251"/>
    </source>
</evidence>
<proteinExistence type="predicted"/>
<reference evidence="2" key="1">
    <citation type="journal article" date="2018" name="Nat. Microbiol.">
        <title>Leveraging single-cell genomics to expand the fungal tree of life.</title>
        <authorList>
            <person name="Ahrendt S.R."/>
            <person name="Quandt C.A."/>
            <person name="Ciobanu D."/>
            <person name="Clum A."/>
            <person name="Salamov A."/>
            <person name="Andreopoulos B."/>
            <person name="Cheng J.F."/>
            <person name="Woyke T."/>
            <person name="Pelin A."/>
            <person name="Henrissat B."/>
            <person name="Reynolds N.K."/>
            <person name="Benny G.L."/>
            <person name="Smith M.E."/>
            <person name="James T.Y."/>
            <person name="Grigoriev I.V."/>
        </authorList>
    </citation>
    <scope>NUCLEOTIDE SEQUENCE [LARGE SCALE GENOMIC DNA]</scope>
</reference>
<sequence>MENLSEDLRNLGTIATVSGSSESLGLKTYTKAPLALPRYGDTLEELESKMRDLSDCVIEGYSLASATRFKDPDEIVIQDPERRAESRMKVERKGLYRIWKRGLTHLPPYDPKKNSLPTVVGSNGQVKRERRAEALDRLYGTRGSTVENVTWWISTYPTLIPLINAMSRVIGAERESVPVGRSMTVPEAAEAKVIDLIWATCQHVLNQHMSKVRAMVRRINDSSETIQSRKEYLGRP</sequence>
<name>A0A4P9XZG6_9FUNG</name>
<organism evidence="1 2">
    <name type="scientific">Piptocephalis cylindrospora</name>
    <dbReference type="NCBI Taxonomy" id="1907219"/>
    <lineage>
        <taxon>Eukaryota</taxon>
        <taxon>Fungi</taxon>
        <taxon>Fungi incertae sedis</taxon>
        <taxon>Zoopagomycota</taxon>
        <taxon>Zoopagomycotina</taxon>
        <taxon>Zoopagomycetes</taxon>
        <taxon>Zoopagales</taxon>
        <taxon>Piptocephalidaceae</taxon>
        <taxon>Piptocephalis</taxon>
    </lineage>
</organism>
<evidence type="ECO:0000313" key="1">
    <source>
        <dbReference type="EMBL" id="RKP11532.1"/>
    </source>
</evidence>
<dbReference type="OrthoDB" id="4812032at2759"/>
<dbReference type="Proteomes" id="UP000267251">
    <property type="component" value="Unassembled WGS sequence"/>
</dbReference>